<dbReference type="GeneID" id="65115488"/>
<dbReference type="RefSeq" id="YP_010097821.1">
    <property type="nucleotide sequence ID" value="NC_055761.1"/>
</dbReference>
<accession>A0A346FKD1</accession>
<evidence type="ECO:0000313" key="3">
    <source>
        <dbReference type="Proteomes" id="UP000259950"/>
    </source>
</evidence>
<keyword evidence="1" id="KW-0472">Membrane</keyword>
<name>A0A346FKD1_9CAUD</name>
<dbReference type="EMBL" id="MH629685">
    <property type="protein sequence ID" value="AXN58436.1"/>
    <property type="molecule type" value="Genomic_DNA"/>
</dbReference>
<organism evidence="2">
    <name type="scientific">Synechococcus virus S-PRM1</name>
    <dbReference type="NCBI Taxonomy" id="2100130"/>
    <lineage>
        <taxon>Viruses</taxon>
        <taxon>Duplodnaviria</taxon>
        <taxon>Heunggongvirae</taxon>
        <taxon>Uroviricota</taxon>
        <taxon>Caudoviricetes</taxon>
        <taxon>Pantevenvirales</taxon>
        <taxon>Kyanoviridae</taxon>
        <taxon>Makelovirus</taxon>
        <taxon>Makelovirus prm1</taxon>
    </lineage>
</organism>
<dbReference type="Pfam" id="PF11189">
    <property type="entry name" value="DUF2973"/>
    <property type="match status" value="1"/>
</dbReference>
<protein>
    <submittedName>
        <fullName evidence="2">Uncharacterized protein</fullName>
    </submittedName>
</protein>
<evidence type="ECO:0000256" key="1">
    <source>
        <dbReference type="SAM" id="Phobius"/>
    </source>
</evidence>
<keyword evidence="1" id="KW-1133">Transmembrane helix</keyword>
<dbReference type="InterPro" id="IPR021355">
    <property type="entry name" value="Phage_Syn9_Gp224"/>
</dbReference>
<evidence type="ECO:0000313" key="2">
    <source>
        <dbReference type="EMBL" id="AXN58436.1"/>
    </source>
</evidence>
<feature type="transmembrane region" description="Helical" evidence="1">
    <location>
        <begin position="6"/>
        <end position="27"/>
    </location>
</feature>
<sequence>MLAISLVFGALFAVGGTIVGFISGWFANEKYSEYVELKTAQIATHPEMYDTEGNLITSQLTALRVVLDDQDFYYDDED</sequence>
<dbReference type="Proteomes" id="UP000259950">
    <property type="component" value="Segment"/>
</dbReference>
<keyword evidence="1" id="KW-0812">Transmembrane</keyword>
<reference evidence="2" key="1">
    <citation type="submission" date="2018-07" db="EMBL/GenBank/DDBJ databases">
        <title>Complete genome sequence of the cyanophage S-PRM1 isolated from Singapore coastal waters.</title>
        <authorList>
            <person name="Chenard C."/>
            <person name="Kolundzija S."/>
            <person name="Lauro F.M."/>
        </authorList>
    </citation>
    <scope>NUCLEOTIDE SEQUENCE [LARGE SCALE GENOMIC DNA]</scope>
</reference>
<dbReference type="KEGG" id="vg:65115488"/>
<proteinExistence type="predicted"/>
<keyword evidence="3" id="KW-1185">Reference proteome</keyword>